<dbReference type="OrthoDB" id="3258419at2759"/>
<dbReference type="Proteomes" id="UP000029665">
    <property type="component" value="Unassembled WGS sequence"/>
</dbReference>
<protein>
    <recommendedName>
        <fullName evidence="3">Ubiquitin-like protease family profile domain-containing protein</fullName>
    </recommendedName>
</protein>
<name>A0A060SZC2_PYCCI</name>
<proteinExistence type="predicted"/>
<dbReference type="EMBL" id="CCBP010000544">
    <property type="protein sequence ID" value="CDO77898.1"/>
    <property type="molecule type" value="Genomic_DNA"/>
</dbReference>
<sequence>MLTALHKRSGQAWFDGALSIRDPRFHQGTERFPLRALGLWRELAALVELQKDWEISLSWLTTAIVKAETPESMVLLKEARKHLLGLPWNGPLHIGTCFSTTSELSRLLGRKWLSDSLIDLMVESLTHSMHPKSNVLIGNLTVMYEACRGERTKDFSKKNTPLLHRIKASVDSQECTQAYFPICMNNNHWIVFHVDFQIEIIEYGMSIIT</sequence>
<dbReference type="Gene3D" id="3.40.395.10">
    <property type="entry name" value="Adenoviral Proteinase, Chain A"/>
    <property type="match status" value="1"/>
</dbReference>
<evidence type="ECO:0000313" key="1">
    <source>
        <dbReference type="EMBL" id="CDO77898.1"/>
    </source>
</evidence>
<dbReference type="InterPro" id="IPR038765">
    <property type="entry name" value="Papain-like_cys_pep_sf"/>
</dbReference>
<dbReference type="SUPFAM" id="SSF54001">
    <property type="entry name" value="Cysteine proteinases"/>
    <property type="match status" value="1"/>
</dbReference>
<organism evidence="1 2">
    <name type="scientific">Pycnoporus cinnabarinus</name>
    <name type="common">Cinnabar-red polypore</name>
    <name type="synonym">Trametes cinnabarina</name>
    <dbReference type="NCBI Taxonomy" id="5643"/>
    <lineage>
        <taxon>Eukaryota</taxon>
        <taxon>Fungi</taxon>
        <taxon>Dikarya</taxon>
        <taxon>Basidiomycota</taxon>
        <taxon>Agaricomycotina</taxon>
        <taxon>Agaricomycetes</taxon>
        <taxon>Polyporales</taxon>
        <taxon>Polyporaceae</taxon>
        <taxon>Trametes</taxon>
    </lineage>
</organism>
<dbReference type="STRING" id="5643.A0A060SZC2"/>
<gene>
    <name evidence="1" type="ORF">BN946_scf184535.g1</name>
</gene>
<accession>A0A060SZC2</accession>
<evidence type="ECO:0008006" key="3">
    <source>
        <dbReference type="Google" id="ProtNLM"/>
    </source>
</evidence>
<evidence type="ECO:0000313" key="2">
    <source>
        <dbReference type="Proteomes" id="UP000029665"/>
    </source>
</evidence>
<dbReference type="AlphaFoldDB" id="A0A060SZC2"/>
<dbReference type="HOGENOM" id="CLU_108166_0_0_1"/>
<reference evidence="1" key="1">
    <citation type="submission" date="2014-01" db="EMBL/GenBank/DDBJ databases">
        <title>The genome of the white-rot fungus Pycnoporus cinnabarinus: a basidiomycete model with a versatile arsenal for lignocellulosic biomass breakdown.</title>
        <authorList>
            <person name="Levasseur A."/>
            <person name="Lomascolo A."/>
            <person name="Ruiz-Duenas F.J."/>
            <person name="Uzan E."/>
            <person name="Piumi F."/>
            <person name="Kues U."/>
            <person name="Ram A.F.J."/>
            <person name="Murat C."/>
            <person name="Haon M."/>
            <person name="Benoit I."/>
            <person name="Arfi Y."/>
            <person name="Chevret D."/>
            <person name="Drula E."/>
            <person name="Kwon M.J."/>
            <person name="Gouret P."/>
            <person name="Lesage-Meessen L."/>
            <person name="Lombard V."/>
            <person name="Mariette J."/>
            <person name="Noirot C."/>
            <person name="Park J."/>
            <person name="Patyshakuliyeva A."/>
            <person name="Wieneger R.A.B."/>
            <person name="Wosten H.A.B."/>
            <person name="Martin F."/>
            <person name="Coutinho P.M."/>
            <person name="de Vries R."/>
            <person name="Martinez A.T."/>
            <person name="Klopp C."/>
            <person name="Pontarotti P."/>
            <person name="Henrissat B."/>
            <person name="Record E."/>
        </authorList>
    </citation>
    <scope>NUCLEOTIDE SEQUENCE [LARGE SCALE GENOMIC DNA]</scope>
    <source>
        <strain evidence="1">BRFM137</strain>
    </source>
</reference>
<comment type="caution">
    <text evidence="1">The sequence shown here is derived from an EMBL/GenBank/DDBJ whole genome shotgun (WGS) entry which is preliminary data.</text>
</comment>
<keyword evidence="2" id="KW-1185">Reference proteome</keyword>